<organism evidence="2 3">
    <name type="scientific">Gordonia lacunae</name>
    <dbReference type="NCBI Taxonomy" id="417102"/>
    <lineage>
        <taxon>Bacteria</taxon>
        <taxon>Bacillati</taxon>
        <taxon>Actinomycetota</taxon>
        <taxon>Actinomycetes</taxon>
        <taxon>Mycobacteriales</taxon>
        <taxon>Gordoniaceae</taxon>
        <taxon>Gordonia</taxon>
    </lineage>
</organism>
<sequence>MPARGVRAAARRAAIATTVAVAAMTLVAGPTGMSGTADAEPPNLTSVPSQLPEDIDALIPAPPVEKLSRIPERSRIPGASRELQELREAIMPSPSGDRFFDHWPAGLAARAPGEVLTTRSVTRVAQPLVVVPLRSARQVKFRTADANGAPMFGTATLLVPAKAWTGPGARPVLINNSPIVALGTKCTTGFTYAHGFTNNTNETDLIPPYTQLALDRGYAVLVPDHTGPRMAYAEPYVAAHVILDSVRAAAALDPANFARGPIAMVGYSGGAIATHGAAKLATRYAPDIAGRFVGAAIGGVPADYRSLAGAMNANLASGVFHAAMLGVARERPEVLRMSNHLARWLATSEIRNICTDDMGNLGIAHLPTQLLSTDPDPFHSALAEKLFEVTSMSDLEASMPLLIYHGRYEWWVPASQARALFAQQCALGATAIYREYGAEHVSAAALGFPDTATWLDDRLRGLPAPDGCRR</sequence>
<dbReference type="Pfam" id="PF03583">
    <property type="entry name" value="LIP"/>
    <property type="match status" value="1"/>
</dbReference>
<name>A0A243QFZ6_9ACTN</name>
<comment type="caution">
    <text evidence="2">The sequence shown here is derived from an EMBL/GenBank/DDBJ whole genome shotgun (WGS) entry which is preliminary data.</text>
</comment>
<dbReference type="EMBL" id="NGFO01000002">
    <property type="protein sequence ID" value="OUC80670.1"/>
    <property type="molecule type" value="Genomic_DNA"/>
</dbReference>
<dbReference type="OrthoDB" id="4502978at2"/>
<feature type="chain" id="PRO_5011222273" evidence="1">
    <location>
        <begin position="40"/>
        <end position="470"/>
    </location>
</feature>
<dbReference type="InterPro" id="IPR005152">
    <property type="entry name" value="Lipase_secreted"/>
</dbReference>
<evidence type="ECO:0000313" key="3">
    <source>
        <dbReference type="Proteomes" id="UP000194632"/>
    </source>
</evidence>
<feature type="signal peptide" evidence="1">
    <location>
        <begin position="1"/>
        <end position="39"/>
    </location>
</feature>
<dbReference type="RefSeq" id="WP_086533811.1">
    <property type="nucleotide sequence ID" value="NZ_NGFO01000002.1"/>
</dbReference>
<dbReference type="Gene3D" id="3.40.50.1820">
    <property type="entry name" value="alpha/beta hydrolase"/>
    <property type="match status" value="1"/>
</dbReference>
<evidence type="ECO:0000313" key="2">
    <source>
        <dbReference type="EMBL" id="OUC80670.1"/>
    </source>
</evidence>
<dbReference type="GO" id="GO:0004806">
    <property type="term" value="F:triacylglycerol lipase activity"/>
    <property type="evidence" value="ECO:0007669"/>
    <property type="project" value="InterPro"/>
</dbReference>
<dbReference type="GO" id="GO:0016042">
    <property type="term" value="P:lipid catabolic process"/>
    <property type="evidence" value="ECO:0007669"/>
    <property type="project" value="InterPro"/>
</dbReference>
<dbReference type="AlphaFoldDB" id="A0A243QFZ6"/>
<proteinExistence type="predicted"/>
<dbReference type="Proteomes" id="UP000194632">
    <property type="component" value="Unassembled WGS sequence"/>
</dbReference>
<keyword evidence="3" id="KW-1185">Reference proteome</keyword>
<reference evidence="2 3" key="1">
    <citation type="submission" date="2017-05" db="EMBL/GenBank/DDBJ databases">
        <title>Biotechnological potential of actinobacteria isolated from South African environments.</title>
        <authorList>
            <person name="Le Roes-Hill M."/>
            <person name="Prins A."/>
            <person name="Durrell K.A."/>
        </authorList>
    </citation>
    <scope>NUCLEOTIDE SEQUENCE [LARGE SCALE GENOMIC DNA]</scope>
    <source>
        <strain evidence="2">BS2</strain>
    </source>
</reference>
<dbReference type="PANTHER" id="PTHR34853:SF1">
    <property type="entry name" value="LIPASE 5"/>
    <property type="match status" value="1"/>
</dbReference>
<accession>A0A243QFZ6</accession>
<evidence type="ECO:0000256" key="1">
    <source>
        <dbReference type="SAM" id="SignalP"/>
    </source>
</evidence>
<protein>
    <submittedName>
        <fullName evidence="2">Lipase</fullName>
    </submittedName>
</protein>
<gene>
    <name evidence="2" type="ORF">CA982_02755</name>
</gene>
<dbReference type="SUPFAM" id="SSF53474">
    <property type="entry name" value="alpha/beta-Hydrolases"/>
    <property type="match status" value="1"/>
</dbReference>
<dbReference type="STRING" id="417102.CA982_02755"/>
<dbReference type="Gene3D" id="1.10.260.130">
    <property type="match status" value="1"/>
</dbReference>
<keyword evidence="1" id="KW-0732">Signal</keyword>
<dbReference type="PANTHER" id="PTHR34853">
    <property type="match status" value="1"/>
</dbReference>
<dbReference type="InterPro" id="IPR029058">
    <property type="entry name" value="AB_hydrolase_fold"/>
</dbReference>